<evidence type="ECO:0000256" key="3">
    <source>
        <dbReference type="ARBA" id="ARBA00023136"/>
    </source>
</evidence>
<name>A0ABM8WKV2_9BURK</name>
<protein>
    <submittedName>
        <fullName evidence="6">Oxalate:formate antiporter</fullName>
    </submittedName>
</protein>
<dbReference type="EMBL" id="CAJZAI010000002">
    <property type="protein sequence ID" value="CAG9168010.1"/>
    <property type="molecule type" value="Genomic_DNA"/>
</dbReference>
<feature type="transmembrane region" description="Helical" evidence="4">
    <location>
        <begin position="177"/>
        <end position="196"/>
    </location>
</feature>
<feature type="transmembrane region" description="Helical" evidence="4">
    <location>
        <begin position="328"/>
        <end position="351"/>
    </location>
</feature>
<feature type="domain" description="Major facilitator superfamily (MFS) profile" evidence="5">
    <location>
        <begin position="19"/>
        <end position="415"/>
    </location>
</feature>
<feature type="transmembrane region" description="Helical" evidence="4">
    <location>
        <begin position="363"/>
        <end position="385"/>
    </location>
</feature>
<dbReference type="PANTHER" id="PTHR11360">
    <property type="entry name" value="MONOCARBOXYLATE TRANSPORTER"/>
    <property type="match status" value="1"/>
</dbReference>
<dbReference type="PROSITE" id="PS50850">
    <property type="entry name" value="MFS"/>
    <property type="match status" value="1"/>
</dbReference>
<feature type="transmembrane region" description="Helical" evidence="4">
    <location>
        <begin position="20"/>
        <end position="40"/>
    </location>
</feature>
<sequence length="444" mass="46621">MAHQEAGAATGNGRGLQNRWFQLAVGVVCMGLVANLQYGWTLFVSPMDARHHWGTSAIQVAFSIFIVTETWLVPLEGWLVDKFGPRPVVAGGALCAGLAWVMNAYATTLPELYAAAVIAGIGAGGVYGTCVGNALKWFPDKRGLAAGLTAAGFGAGAAITVIPIANMIQSAGYEKAFLFFGILQGVAIFALALLLVKPRAPKGLVAAKAVLTNPVEFTPGQMVKTPVFWLIYVSFVAVAAGGIMATAQLGPIAKDYGFASMPVTLLGMTLPLLTMTLSIDNLCNGFTRPLCGFLSDRFGRENTMFVIFIGEGLSLLGLMQFGQNPYAFMFFAALTFLFWGEIFSIFPALCADTFGSKFAAANAGTLYTAKGTAAMLVPLASILSARGGWDAVFTVAAVVTIAAGLSAKLVLAPMRKRFITGHSEATMPVSDVGFFASASARRGE</sequence>
<feature type="transmembrane region" description="Helical" evidence="4">
    <location>
        <begin position="112"/>
        <end position="132"/>
    </location>
</feature>
<dbReference type="RefSeq" id="WP_224078668.1">
    <property type="nucleotide sequence ID" value="NZ_CAJZAI010000002.1"/>
</dbReference>
<dbReference type="InterPro" id="IPR036259">
    <property type="entry name" value="MFS_trans_sf"/>
</dbReference>
<reference evidence="6 7" key="1">
    <citation type="submission" date="2021-08" db="EMBL/GenBank/DDBJ databases">
        <authorList>
            <person name="Peeters C."/>
        </authorList>
    </citation>
    <scope>NUCLEOTIDE SEQUENCE [LARGE SCALE GENOMIC DNA]</scope>
    <source>
        <strain evidence="6 7">LMG 23992</strain>
    </source>
</reference>
<feature type="transmembrane region" description="Helical" evidence="4">
    <location>
        <begin position="227"/>
        <end position="247"/>
    </location>
</feature>
<keyword evidence="2 4" id="KW-1133">Transmembrane helix</keyword>
<keyword evidence="7" id="KW-1185">Reference proteome</keyword>
<comment type="caution">
    <text evidence="6">The sequence shown here is derived from an EMBL/GenBank/DDBJ whole genome shotgun (WGS) entry which is preliminary data.</text>
</comment>
<dbReference type="SUPFAM" id="SSF103473">
    <property type="entry name" value="MFS general substrate transporter"/>
    <property type="match status" value="1"/>
</dbReference>
<dbReference type="NCBIfam" id="TIGR04259">
    <property type="entry name" value="oxa_formateAnti"/>
    <property type="match status" value="1"/>
</dbReference>
<accession>A0ABM8WKV2</accession>
<evidence type="ECO:0000256" key="2">
    <source>
        <dbReference type="ARBA" id="ARBA00022989"/>
    </source>
</evidence>
<feature type="transmembrane region" description="Helical" evidence="4">
    <location>
        <begin position="52"/>
        <end position="75"/>
    </location>
</feature>
<gene>
    <name evidence="6" type="primary">oxlT_3</name>
    <name evidence="6" type="ORF">LMG23992_00988</name>
</gene>
<dbReference type="PANTHER" id="PTHR11360:SF304">
    <property type="entry name" value="MFS DOMAIN-CONTAINING PROTEIN"/>
    <property type="match status" value="1"/>
</dbReference>
<evidence type="ECO:0000256" key="1">
    <source>
        <dbReference type="ARBA" id="ARBA00022692"/>
    </source>
</evidence>
<dbReference type="CDD" id="cd17353">
    <property type="entry name" value="MFS_OFA_like"/>
    <property type="match status" value="1"/>
</dbReference>
<feature type="transmembrane region" description="Helical" evidence="4">
    <location>
        <begin position="259"/>
        <end position="283"/>
    </location>
</feature>
<dbReference type="Gene3D" id="1.20.1250.20">
    <property type="entry name" value="MFS general substrate transporter like domains"/>
    <property type="match status" value="2"/>
</dbReference>
<feature type="transmembrane region" description="Helical" evidence="4">
    <location>
        <begin position="144"/>
        <end position="165"/>
    </location>
</feature>
<organism evidence="6 7">
    <name type="scientific">Cupriavidus laharis</name>
    <dbReference type="NCBI Taxonomy" id="151654"/>
    <lineage>
        <taxon>Bacteria</taxon>
        <taxon>Pseudomonadati</taxon>
        <taxon>Pseudomonadota</taxon>
        <taxon>Betaproteobacteria</taxon>
        <taxon>Burkholderiales</taxon>
        <taxon>Burkholderiaceae</taxon>
        <taxon>Cupriavidus</taxon>
    </lineage>
</organism>
<dbReference type="InterPro" id="IPR011701">
    <property type="entry name" value="MFS"/>
</dbReference>
<evidence type="ECO:0000256" key="4">
    <source>
        <dbReference type="SAM" id="Phobius"/>
    </source>
</evidence>
<keyword evidence="3 4" id="KW-0472">Membrane</keyword>
<dbReference type="InterPro" id="IPR020846">
    <property type="entry name" value="MFS_dom"/>
</dbReference>
<feature type="transmembrane region" description="Helical" evidence="4">
    <location>
        <begin position="87"/>
        <end position="106"/>
    </location>
</feature>
<evidence type="ECO:0000259" key="5">
    <source>
        <dbReference type="PROSITE" id="PS50850"/>
    </source>
</evidence>
<keyword evidence="1 4" id="KW-0812">Transmembrane</keyword>
<dbReference type="InterPro" id="IPR050327">
    <property type="entry name" value="Proton-linked_MCT"/>
</dbReference>
<dbReference type="Proteomes" id="UP000727654">
    <property type="component" value="Unassembled WGS sequence"/>
</dbReference>
<dbReference type="InterPro" id="IPR026355">
    <property type="entry name" value="Oxa/Form_antiport"/>
</dbReference>
<proteinExistence type="predicted"/>
<dbReference type="Pfam" id="PF07690">
    <property type="entry name" value="MFS_1"/>
    <property type="match status" value="1"/>
</dbReference>
<evidence type="ECO:0000313" key="6">
    <source>
        <dbReference type="EMBL" id="CAG9168010.1"/>
    </source>
</evidence>
<evidence type="ECO:0000313" key="7">
    <source>
        <dbReference type="Proteomes" id="UP000727654"/>
    </source>
</evidence>
<feature type="transmembrane region" description="Helical" evidence="4">
    <location>
        <begin position="304"/>
        <end position="322"/>
    </location>
</feature>
<feature type="transmembrane region" description="Helical" evidence="4">
    <location>
        <begin position="391"/>
        <end position="411"/>
    </location>
</feature>